<accession>A0A5E5P916</accession>
<dbReference type="GO" id="GO:0000725">
    <property type="term" value="P:recombinational repair"/>
    <property type="evidence" value="ECO:0007669"/>
    <property type="project" value="TreeGrafter"/>
</dbReference>
<evidence type="ECO:0000313" key="8">
    <source>
        <dbReference type="Proteomes" id="UP000364291"/>
    </source>
</evidence>
<keyword evidence="3 7" id="KW-0347">Helicase</keyword>
<feature type="domain" description="NERD" evidence="5">
    <location>
        <begin position="17"/>
        <end position="114"/>
    </location>
</feature>
<dbReference type="GO" id="GO:0016787">
    <property type="term" value="F:hydrolase activity"/>
    <property type="evidence" value="ECO:0007669"/>
    <property type="project" value="UniProtKB-KW"/>
</dbReference>
<dbReference type="Proteomes" id="UP000364291">
    <property type="component" value="Unassembled WGS sequence"/>
</dbReference>
<dbReference type="GO" id="GO:0003677">
    <property type="term" value="F:DNA binding"/>
    <property type="evidence" value="ECO:0007669"/>
    <property type="project" value="InterPro"/>
</dbReference>
<dbReference type="GO" id="GO:0033202">
    <property type="term" value="C:DNA helicase complex"/>
    <property type="evidence" value="ECO:0007669"/>
    <property type="project" value="TreeGrafter"/>
</dbReference>
<dbReference type="InterPro" id="IPR027417">
    <property type="entry name" value="P-loop_NTPase"/>
</dbReference>
<dbReference type="GO" id="GO:0005829">
    <property type="term" value="C:cytosol"/>
    <property type="evidence" value="ECO:0007669"/>
    <property type="project" value="TreeGrafter"/>
</dbReference>
<keyword evidence="4" id="KW-0067">ATP-binding</keyword>
<dbReference type="GO" id="GO:0043138">
    <property type="term" value="F:3'-5' DNA helicase activity"/>
    <property type="evidence" value="ECO:0007669"/>
    <property type="project" value="TreeGrafter"/>
</dbReference>
<dbReference type="InterPro" id="IPR011528">
    <property type="entry name" value="NERD"/>
</dbReference>
<evidence type="ECO:0000256" key="1">
    <source>
        <dbReference type="ARBA" id="ARBA00022741"/>
    </source>
</evidence>
<dbReference type="EMBL" id="CABPSX010000008">
    <property type="protein sequence ID" value="VVG72824.1"/>
    <property type="molecule type" value="Genomic_DNA"/>
</dbReference>
<evidence type="ECO:0000256" key="3">
    <source>
        <dbReference type="ARBA" id="ARBA00022806"/>
    </source>
</evidence>
<dbReference type="AlphaFoldDB" id="A0A5E5P916"/>
<organism evidence="7 8">
    <name type="scientific">Pandoraea apista</name>
    <dbReference type="NCBI Taxonomy" id="93218"/>
    <lineage>
        <taxon>Bacteria</taxon>
        <taxon>Pseudomonadati</taxon>
        <taxon>Pseudomonadota</taxon>
        <taxon>Betaproteobacteria</taxon>
        <taxon>Burkholderiales</taxon>
        <taxon>Burkholderiaceae</taxon>
        <taxon>Pandoraea</taxon>
    </lineage>
</organism>
<dbReference type="Gene3D" id="3.40.50.300">
    <property type="entry name" value="P-loop containing nucleotide triphosphate hydrolases"/>
    <property type="match status" value="2"/>
</dbReference>
<reference evidence="7 8" key="1">
    <citation type="submission" date="2019-08" db="EMBL/GenBank/DDBJ databases">
        <authorList>
            <person name="Peeters C."/>
        </authorList>
    </citation>
    <scope>NUCLEOTIDE SEQUENCE [LARGE SCALE GENOMIC DNA]</scope>
    <source>
        <strain evidence="7 8">LMG 18089</strain>
    </source>
</reference>
<dbReference type="SUPFAM" id="SSF52540">
    <property type="entry name" value="P-loop containing nucleoside triphosphate hydrolases"/>
    <property type="match status" value="1"/>
</dbReference>
<keyword evidence="2" id="KW-0378">Hydrolase</keyword>
<name>A0A5E5P916_9BURK</name>
<dbReference type="Pfam" id="PF08378">
    <property type="entry name" value="NERD"/>
    <property type="match status" value="1"/>
</dbReference>
<dbReference type="PANTHER" id="PTHR11070:SF59">
    <property type="entry name" value="DNA 3'-5' HELICASE"/>
    <property type="match status" value="1"/>
</dbReference>
<keyword evidence="1" id="KW-0547">Nucleotide-binding</keyword>
<dbReference type="PANTHER" id="PTHR11070">
    <property type="entry name" value="UVRD / RECB / PCRA DNA HELICASE FAMILY MEMBER"/>
    <property type="match status" value="1"/>
</dbReference>
<feature type="domain" description="UvrD-like helicase C-terminal" evidence="6">
    <location>
        <begin position="533"/>
        <end position="588"/>
    </location>
</feature>
<dbReference type="InterPro" id="IPR000212">
    <property type="entry name" value="DNA_helicase_UvrD/REP"/>
</dbReference>
<evidence type="ECO:0000256" key="4">
    <source>
        <dbReference type="ARBA" id="ARBA00022840"/>
    </source>
</evidence>
<dbReference type="InterPro" id="IPR014017">
    <property type="entry name" value="DNA_helicase_UvrD-like_C"/>
</dbReference>
<evidence type="ECO:0000259" key="6">
    <source>
        <dbReference type="Pfam" id="PF13361"/>
    </source>
</evidence>
<evidence type="ECO:0000256" key="2">
    <source>
        <dbReference type="ARBA" id="ARBA00022801"/>
    </source>
</evidence>
<protein>
    <submittedName>
        <fullName evidence="7">DNA helicase II</fullName>
    </submittedName>
</protein>
<evidence type="ECO:0000313" key="7">
    <source>
        <dbReference type="EMBL" id="VVG72824.1"/>
    </source>
</evidence>
<dbReference type="Pfam" id="PF13245">
    <property type="entry name" value="AAA_19"/>
    <property type="match status" value="1"/>
</dbReference>
<gene>
    <name evidence="7" type="ORF">PAP18089_03825</name>
</gene>
<dbReference type="GO" id="GO:0005524">
    <property type="term" value="F:ATP binding"/>
    <property type="evidence" value="ECO:0007669"/>
    <property type="project" value="UniProtKB-KW"/>
</dbReference>
<sequence>MATIIPSLSSCVGRMQPGERRFAERLEQKLKEDYLIWYDVPVASMQVYPDFVILHPQCGLLILEVKDWKITTIQSADRGDWRILGNNGLKSVVSPLEQARRYTLEIVNALELDRELVNPHGHPYQGKLRFPWTFGVVLPNITRKQFTDGGLDQTIEPSRVICADEMTESVNAEAFQARLWQMFKFQFREKLTSPNIDRIRWILFPEVRVKSVQLELLSDNVELPDIMAVMDIQQEQLARSLGEGHRVIHGVAGSGKTMILGYRAEYLANQSEKPVLVLCFSEPLSKQIKAILDARGLSSKVVVRNFHGWCSDQLTAHNVTRPKGSGKKFFDELVQCVVRAVENGHIPIAQYDAVLIDEGHDFEPTWFKLAVQMVTPERNHLLVMYDDAQSIFNRSERQGFSFKSVGVQAQGRTTILKINYRNTRQILALAASVAKDILDSKTTDDDGVPLIHPISCGRNGPPPVLIRRQSIEEEVEAIAEKMNQAHQQGVAWQDMAVVYRTWSVGQACVDALTAAKIPCQWQQRNRKNFSPGADAVTVLTMHASKGLEYPFVAVPGVGTMSTEGADLEQEARLFYIAATRATHQLLVTGSGDSLFMRRLFPDVSLEGAASSVL</sequence>
<dbReference type="Pfam" id="PF13361">
    <property type="entry name" value="UvrD_C"/>
    <property type="match status" value="2"/>
</dbReference>
<dbReference type="RefSeq" id="WP_172417096.1">
    <property type="nucleotide sequence ID" value="NZ_CABPSX010000008.1"/>
</dbReference>
<proteinExistence type="predicted"/>
<feature type="domain" description="UvrD-like helicase C-terminal" evidence="6">
    <location>
        <begin position="416"/>
        <end position="521"/>
    </location>
</feature>
<evidence type="ECO:0000259" key="5">
    <source>
        <dbReference type="Pfam" id="PF08378"/>
    </source>
</evidence>